<dbReference type="EMBL" id="PVWO01000318">
    <property type="protein sequence ID" value="PSB52738.1"/>
    <property type="molecule type" value="Genomic_DNA"/>
</dbReference>
<keyword evidence="3" id="KW-1185">Reference proteome</keyword>
<organism evidence="2 3">
    <name type="scientific">Chamaesiphon polymorphus CCALA 037</name>
    <dbReference type="NCBI Taxonomy" id="2107692"/>
    <lineage>
        <taxon>Bacteria</taxon>
        <taxon>Bacillati</taxon>
        <taxon>Cyanobacteriota</taxon>
        <taxon>Cyanophyceae</taxon>
        <taxon>Gomontiellales</taxon>
        <taxon>Chamaesiphonaceae</taxon>
        <taxon>Chamaesiphon</taxon>
    </lineage>
</organism>
<dbReference type="Pfam" id="PF04480">
    <property type="entry name" value="DUF559"/>
    <property type="match status" value="1"/>
</dbReference>
<sequence>MRGYDFDRQRPIDRYIIDFYCKDLKLAIEIDGSSHDGEAEKVNDDIRQERLKSLGVRFLRFTDADVKRNMEMVLDSIELWIDELSQ</sequence>
<dbReference type="OrthoDB" id="9798754at2"/>
<feature type="domain" description="DUF559" evidence="1">
    <location>
        <begin position="2"/>
        <end position="78"/>
    </location>
</feature>
<dbReference type="Proteomes" id="UP000238937">
    <property type="component" value="Unassembled WGS sequence"/>
</dbReference>
<evidence type="ECO:0000313" key="3">
    <source>
        <dbReference type="Proteomes" id="UP000238937"/>
    </source>
</evidence>
<name>A0A2T1G655_9CYAN</name>
<dbReference type="InterPro" id="IPR047216">
    <property type="entry name" value="Endonuclease_DUF559_bact"/>
</dbReference>
<evidence type="ECO:0000259" key="1">
    <source>
        <dbReference type="Pfam" id="PF04480"/>
    </source>
</evidence>
<comment type="caution">
    <text evidence="2">The sequence shown here is derived from an EMBL/GenBank/DDBJ whole genome shotgun (WGS) entry which is preliminary data.</text>
</comment>
<dbReference type="SUPFAM" id="SSF52980">
    <property type="entry name" value="Restriction endonuclease-like"/>
    <property type="match status" value="1"/>
</dbReference>
<proteinExistence type="predicted"/>
<reference evidence="2 3" key="1">
    <citation type="submission" date="2018-03" db="EMBL/GenBank/DDBJ databases">
        <title>The ancient ancestry and fast evolution of plastids.</title>
        <authorList>
            <person name="Moore K.R."/>
            <person name="Magnabosco C."/>
            <person name="Momper L."/>
            <person name="Gold D.A."/>
            <person name="Bosak T."/>
            <person name="Fournier G.P."/>
        </authorList>
    </citation>
    <scope>NUCLEOTIDE SEQUENCE [LARGE SCALE GENOMIC DNA]</scope>
    <source>
        <strain evidence="2 3">CCALA 037</strain>
    </source>
</reference>
<dbReference type="PANTHER" id="PTHR38590:SF1">
    <property type="entry name" value="BLL0828 PROTEIN"/>
    <property type="match status" value="1"/>
</dbReference>
<dbReference type="CDD" id="cd01038">
    <property type="entry name" value="Endonuclease_DUF559"/>
    <property type="match status" value="1"/>
</dbReference>
<dbReference type="InterPro" id="IPR007569">
    <property type="entry name" value="DUF559"/>
</dbReference>
<dbReference type="InterPro" id="IPR011335">
    <property type="entry name" value="Restrct_endonuc-II-like"/>
</dbReference>
<protein>
    <recommendedName>
        <fullName evidence="1">DUF559 domain-containing protein</fullName>
    </recommendedName>
</protein>
<gene>
    <name evidence="2" type="ORF">C7B77_20215</name>
</gene>
<dbReference type="AlphaFoldDB" id="A0A2T1G655"/>
<accession>A0A2T1G655</accession>
<dbReference type="PANTHER" id="PTHR38590">
    <property type="entry name" value="BLL0828 PROTEIN"/>
    <property type="match status" value="1"/>
</dbReference>
<evidence type="ECO:0000313" key="2">
    <source>
        <dbReference type="EMBL" id="PSB52738.1"/>
    </source>
</evidence>
<dbReference type="Gene3D" id="3.40.960.10">
    <property type="entry name" value="VSR Endonuclease"/>
    <property type="match status" value="1"/>
</dbReference>